<dbReference type="EMBL" id="CP074347">
    <property type="protein sequence ID" value="USV03366.1"/>
    <property type="molecule type" value="Genomic_DNA"/>
</dbReference>
<gene>
    <name evidence="2" type="ORF">KFQ06_05535</name>
</gene>
<dbReference type="Proteomes" id="UP001056873">
    <property type="component" value="Chromosome"/>
</dbReference>
<name>A0ABY5D1G2_9GAMM</name>
<sequence length="46" mass="4819">MTPTSRDDAAPSLNSLFTASATVRCGVAAILLALLWLGIYWAVALP</sequence>
<evidence type="ECO:0008006" key="4">
    <source>
        <dbReference type="Google" id="ProtNLM"/>
    </source>
</evidence>
<keyword evidence="3" id="KW-1185">Reference proteome</keyword>
<accession>A0ABY5D1G2</accession>
<protein>
    <recommendedName>
        <fullName evidence="4">AI-2E family transporter</fullName>
    </recommendedName>
</protein>
<organism evidence="2 3">
    <name type="scientific">Serratia entomophila</name>
    <dbReference type="NCBI Taxonomy" id="42906"/>
    <lineage>
        <taxon>Bacteria</taxon>
        <taxon>Pseudomonadati</taxon>
        <taxon>Pseudomonadota</taxon>
        <taxon>Gammaproteobacteria</taxon>
        <taxon>Enterobacterales</taxon>
        <taxon>Yersiniaceae</taxon>
        <taxon>Serratia</taxon>
    </lineage>
</organism>
<keyword evidence="1" id="KW-0472">Membrane</keyword>
<keyword evidence="1" id="KW-0812">Transmembrane</keyword>
<reference evidence="2" key="1">
    <citation type="journal article" date="2022" name="BMC Genomics">
        <title>Genome sequence of the entomopathogenic Serratia entomophila isolate 626 and characterisation of the species specific itaconate degradation pathway.</title>
        <authorList>
            <person name="Vaughan A.L."/>
            <person name="Altermann E."/>
            <person name="Glare T.R."/>
            <person name="Hurst M.R.H."/>
        </authorList>
    </citation>
    <scope>NUCLEOTIDE SEQUENCE</scope>
    <source>
        <strain evidence="2">626</strain>
    </source>
</reference>
<dbReference type="RefSeq" id="WP_252961521.1">
    <property type="nucleotide sequence ID" value="NZ_CAMIPF010000002.1"/>
</dbReference>
<evidence type="ECO:0000256" key="1">
    <source>
        <dbReference type="SAM" id="Phobius"/>
    </source>
</evidence>
<keyword evidence="1" id="KW-1133">Transmembrane helix</keyword>
<proteinExistence type="predicted"/>
<evidence type="ECO:0000313" key="3">
    <source>
        <dbReference type="Proteomes" id="UP001056873"/>
    </source>
</evidence>
<feature type="transmembrane region" description="Helical" evidence="1">
    <location>
        <begin position="21"/>
        <end position="43"/>
    </location>
</feature>
<evidence type="ECO:0000313" key="2">
    <source>
        <dbReference type="EMBL" id="USV03366.1"/>
    </source>
</evidence>